<reference evidence="15" key="1">
    <citation type="submission" date="2016-06" db="UniProtKB">
        <authorList>
            <consortium name="WormBaseParasite"/>
        </authorList>
    </citation>
    <scope>IDENTIFICATION</scope>
</reference>
<dbReference type="PANTHER" id="PTHR24248:SF199">
    <property type="entry name" value="IP13425P-RELATED"/>
    <property type="match status" value="1"/>
</dbReference>
<evidence type="ECO:0000256" key="5">
    <source>
        <dbReference type="ARBA" id="ARBA00023040"/>
    </source>
</evidence>
<feature type="transmembrane region" description="Helical" evidence="11">
    <location>
        <begin position="169"/>
        <end position="190"/>
    </location>
</feature>
<dbReference type="SUPFAM" id="SSF81321">
    <property type="entry name" value="Family A G protein-coupled receptor-like"/>
    <property type="match status" value="2"/>
</dbReference>
<dbReference type="GO" id="GO:0043410">
    <property type="term" value="P:positive regulation of MAPK cascade"/>
    <property type="evidence" value="ECO:0007669"/>
    <property type="project" value="TreeGrafter"/>
</dbReference>
<dbReference type="PROSITE" id="PS50262">
    <property type="entry name" value="G_PROTEIN_RECEP_F1_2"/>
    <property type="match status" value="1"/>
</dbReference>
<keyword evidence="4 11" id="KW-1133">Transmembrane helix</keyword>
<dbReference type="OrthoDB" id="5957871at2759"/>
<comment type="subcellular location">
    <subcellularLocation>
        <location evidence="1">Cell membrane</location>
        <topology evidence="1">Multi-pass membrane protein</topology>
    </subcellularLocation>
</comment>
<keyword evidence="6 11" id="KW-0472">Membrane</keyword>
<dbReference type="AlphaFoldDB" id="A0A182E2U5"/>
<name>A0A182E2U5_ONCOC</name>
<dbReference type="GO" id="GO:0004993">
    <property type="term" value="F:G protein-coupled serotonin receptor activity"/>
    <property type="evidence" value="ECO:0007669"/>
    <property type="project" value="UniProtKB-ARBA"/>
</dbReference>
<evidence type="ECO:0000256" key="3">
    <source>
        <dbReference type="ARBA" id="ARBA00022692"/>
    </source>
</evidence>
<dbReference type="STRING" id="42157.A0A182E2U5"/>
<reference evidence="13 14" key="2">
    <citation type="submission" date="2018-08" db="EMBL/GenBank/DDBJ databases">
        <authorList>
            <person name="Laetsch R D."/>
            <person name="Stevens L."/>
            <person name="Kumar S."/>
            <person name="Blaxter L. M."/>
        </authorList>
    </citation>
    <scope>NUCLEOTIDE SEQUENCE [LARGE SCALE GENOMIC DNA]</scope>
</reference>
<dbReference type="InterPro" id="IPR000276">
    <property type="entry name" value="GPCR_Rhodpsn"/>
</dbReference>
<organism evidence="15">
    <name type="scientific">Onchocerca ochengi</name>
    <name type="common">Filarial nematode worm</name>
    <dbReference type="NCBI Taxonomy" id="42157"/>
    <lineage>
        <taxon>Eukaryota</taxon>
        <taxon>Metazoa</taxon>
        <taxon>Ecdysozoa</taxon>
        <taxon>Nematoda</taxon>
        <taxon>Chromadorea</taxon>
        <taxon>Rhabditida</taxon>
        <taxon>Spirurina</taxon>
        <taxon>Spiruromorpha</taxon>
        <taxon>Filarioidea</taxon>
        <taxon>Onchocercidae</taxon>
        <taxon>Onchocerca</taxon>
    </lineage>
</organism>
<keyword evidence="7" id="KW-1015">Disulfide bond</keyword>
<evidence type="ECO:0000259" key="12">
    <source>
        <dbReference type="PROSITE" id="PS50262"/>
    </source>
</evidence>
<dbReference type="Pfam" id="PF00001">
    <property type="entry name" value="7tm_1"/>
    <property type="match status" value="2"/>
</dbReference>
<evidence type="ECO:0000256" key="7">
    <source>
        <dbReference type="ARBA" id="ARBA00023157"/>
    </source>
</evidence>
<evidence type="ECO:0000256" key="11">
    <source>
        <dbReference type="SAM" id="Phobius"/>
    </source>
</evidence>
<keyword evidence="9 10" id="KW-0807">Transducer</keyword>
<evidence type="ECO:0000256" key="8">
    <source>
        <dbReference type="ARBA" id="ARBA00023170"/>
    </source>
</evidence>
<feature type="transmembrane region" description="Helical" evidence="11">
    <location>
        <begin position="224"/>
        <end position="250"/>
    </location>
</feature>
<protein>
    <submittedName>
        <fullName evidence="15">G_PROTEIN_RECEP_F1_2 domain-containing protein</fullName>
    </submittedName>
</protein>
<keyword evidence="14" id="KW-1185">Reference proteome</keyword>
<sequence length="417" mass="47715">MLKILSAASILLLVYAAIILVALGGNLLVCIAVFCDRILRRQQENLFLVSLAVSDLLISLLVMLFAAANDTLGYWPFGRLYCQIWICFDITCTTASILNLSAIALHRFLYISRPLVYVRKYKVKPLLTGGIGHTVFVIVQSKFWFLLNDNYDALCCTCRMYEGFRRRKICIVIAFVWLISAIIGFTQIILELAQRDEGNGERNETDGTEYDDSYPRCELRLKPFYALGSSMCSFVIPAAMMVLLYTRLYLFARKHAKIMRIQLQQTANFAVAPNAYEGIRNNANAEFYDRILAMCHCCHKSDPVVSERIKPKNTSSQLCITDQKARLTLGVIMGTFLICWLPFFIVNVIRSFLPDLISDVQFKEISISLMYPFCCTSEFDAVLSRHFENSDLKRKQFVHNFRIGYGKHGWYFRLLPG</sequence>
<feature type="transmembrane region" description="Helical" evidence="11">
    <location>
        <begin position="46"/>
        <end position="68"/>
    </location>
</feature>
<evidence type="ECO:0000256" key="9">
    <source>
        <dbReference type="ARBA" id="ARBA00023224"/>
    </source>
</evidence>
<keyword evidence="2" id="KW-1003">Cell membrane</keyword>
<proteinExistence type="inferred from homology"/>
<comment type="similarity">
    <text evidence="10">Belongs to the G-protein coupled receptor 1 family.</text>
</comment>
<dbReference type="EMBL" id="UYRW01000349">
    <property type="protein sequence ID" value="VDK65987.1"/>
    <property type="molecule type" value="Genomic_DNA"/>
</dbReference>
<evidence type="ECO:0000256" key="4">
    <source>
        <dbReference type="ARBA" id="ARBA00022989"/>
    </source>
</evidence>
<feature type="transmembrane region" description="Helical" evidence="11">
    <location>
        <begin position="327"/>
        <end position="349"/>
    </location>
</feature>
<gene>
    <name evidence="13" type="ORF">NOO_LOCUS2297</name>
</gene>
<evidence type="ECO:0000313" key="15">
    <source>
        <dbReference type="WBParaSite" id="nOo.2.0.1.t02297-RA"/>
    </source>
</evidence>
<evidence type="ECO:0000256" key="6">
    <source>
        <dbReference type="ARBA" id="ARBA00023136"/>
    </source>
</evidence>
<dbReference type="Proteomes" id="UP000271087">
    <property type="component" value="Unassembled WGS sequence"/>
</dbReference>
<dbReference type="GO" id="GO:0071880">
    <property type="term" value="P:adenylate cyclase-activating adrenergic receptor signaling pathway"/>
    <property type="evidence" value="ECO:0007669"/>
    <property type="project" value="TreeGrafter"/>
</dbReference>
<dbReference type="PROSITE" id="PS00237">
    <property type="entry name" value="G_PROTEIN_RECEP_F1_1"/>
    <property type="match status" value="1"/>
</dbReference>
<evidence type="ECO:0000313" key="13">
    <source>
        <dbReference type="EMBL" id="VDK65987.1"/>
    </source>
</evidence>
<keyword evidence="3 10" id="KW-0812">Transmembrane</keyword>
<dbReference type="Gene3D" id="1.20.1070.10">
    <property type="entry name" value="Rhodopsin 7-helix transmembrane proteins"/>
    <property type="match status" value="1"/>
</dbReference>
<dbReference type="WBParaSite" id="nOo.2.0.1.t02297-RA">
    <property type="protein sequence ID" value="nOo.2.0.1.t02297-RA"/>
    <property type="gene ID" value="nOo.2.0.1.g02297"/>
</dbReference>
<dbReference type="InterPro" id="IPR017452">
    <property type="entry name" value="GPCR_Rhodpsn_7TM"/>
</dbReference>
<keyword evidence="8 10" id="KW-0675">Receptor</keyword>
<evidence type="ECO:0000313" key="14">
    <source>
        <dbReference type="Proteomes" id="UP000271087"/>
    </source>
</evidence>
<keyword evidence="5 10" id="KW-0297">G-protein coupled receptor</keyword>
<feature type="domain" description="G-protein coupled receptors family 1 profile" evidence="12">
    <location>
        <begin position="25"/>
        <end position="352"/>
    </location>
</feature>
<dbReference type="PRINTS" id="PR00237">
    <property type="entry name" value="GPCRRHODOPSN"/>
</dbReference>
<evidence type="ECO:0000256" key="2">
    <source>
        <dbReference type="ARBA" id="ARBA00022475"/>
    </source>
</evidence>
<evidence type="ECO:0000256" key="1">
    <source>
        <dbReference type="ARBA" id="ARBA00004651"/>
    </source>
</evidence>
<dbReference type="PANTHER" id="PTHR24248">
    <property type="entry name" value="ADRENERGIC RECEPTOR-RELATED G-PROTEIN COUPLED RECEPTOR"/>
    <property type="match status" value="1"/>
</dbReference>
<dbReference type="GO" id="GO:0005886">
    <property type="term" value="C:plasma membrane"/>
    <property type="evidence" value="ECO:0007669"/>
    <property type="project" value="UniProtKB-SubCell"/>
</dbReference>
<evidence type="ECO:0000256" key="10">
    <source>
        <dbReference type="RuleBase" id="RU000688"/>
    </source>
</evidence>
<accession>A0A182E2U5</accession>
<feature type="transmembrane region" description="Helical" evidence="11">
    <location>
        <begin position="12"/>
        <end position="34"/>
    </location>
</feature>